<evidence type="ECO:0000259" key="2">
    <source>
        <dbReference type="Pfam" id="PF02638"/>
    </source>
</evidence>
<dbReference type="PANTHER" id="PTHR43405">
    <property type="entry name" value="GLYCOSYL HYDROLASE DIGH"/>
    <property type="match status" value="1"/>
</dbReference>
<dbReference type="Pfam" id="PF07833">
    <property type="entry name" value="Cu_amine_oxidN1"/>
    <property type="match status" value="1"/>
</dbReference>
<dbReference type="InterPro" id="IPR052177">
    <property type="entry name" value="Divisome_Glycosyl_Hydrolase"/>
</dbReference>
<dbReference type="InterPro" id="IPR012854">
    <property type="entry name" value="Cu_amine_oxidase-like_N"/>
</dbReference>
<proteinExistence type="predicted"/>
<dbReference type="AlphaFoldDB" id="A0AA95EZS9"/>
<dbReference type="SUPFAM" id="SSF51445">
    <property type="entry name" value="(Trans)glycosidases"/>
    <property type="match status" value="1"/>
</dbReference>
<protein>
    <submittedName>
        <fullName evidence="4">Family 10 glycosylhydrolase</fullName>
    </submittedName>
</protein>
<dbReference type="InterPro" id="IPR036582">
    <property type="entry name" value="Mao_N_sf"/>
</dbReference>
<dbReference type="EMBL" id="CP119317">
    <property type="protein sequence ID" value="WEK55879.1"/>
    <property type="molecule type" value="Genomic_DNA"/>
</dbReference>
<dbReference type="Proteomes" id="UP001178662">
    <property type="component" value="Chromosome"/>
</dbReference>
<sequence>MRQVRNVLLVLLAFIISVPIGSLSALATNNQEISIYFNGSKIKTDAPPFIDPKVNITMVPLRVISENLEAKINWDQANKTVTITKDNRKLQLTAGKSEAIVDNEPISLDASVQIINSRVMVPIRFVSEQLGLLVTWYQSAKTIKLETRDGNKQLRGTWISTVYNLDWPSKAGVDQAAKQQQDYINMLDQLQGMGINTVYVQVRASSDAFYASKLVPWSKYLTGKQGVAPTYDPLSFMIDETHMRGMEFHAWFNPFRANTEVKTDTLASNHVVIEHPDWIVKSGTLLYINPGIPEARQHIIDTIMEVVRNYQIDGVHLDDYFYPSNGDFDDNATYSQYQPQKKLNKGDWRRDNINQFVQQLGKSIHQVKPKVKYGISPFGVWRNIADDPTGSDTKAGIPSYDYMYADVRTWIRNDWIDYIMPQLYWSMTFSAARYDKLVDWWTNEVRGTGVSLYIGHASYRIDKEGKDGWNTAQEIIDQLQYNRQYPEIGGDVYFSARSLTSNLLGLSQLLRNYYGIKSSN</sequence>
<dbReference type="Pfam" id="PF02638">
    <property type="entry name" value="GHL10"/>
    <property type="match status" value="1"/>
</dbReference>
<dbReference type="InterPro" id="IPR017853">
    <property type="entry name" value="GH"/>
</dbReference>
<evidence type="ECO:0000256" key="1">
    <source>
        <dbReference type="ARBA" id="ARBA00022729"/>
    </source>
</evidence>
<organism evidence="4 5">
    <name type="scientific">Candidatus Cohnella colombiensis</name>
    <dbReference type="NCBI Taxonomy" id="3121368"/>
    <lineage>
        <taxon>Bacteria</taxon>
        <taxon>Bacillati</taxon>
        <taxon>Bacillota</taxon>
        <taxon>Bacilli</taxon>
        <taxon>Bacillales</taxon>
        <taxon>Paenibacillaceae</taxon>
        <taxon>Cohnella</taxon>
    </lineage>
</organism>
<evidence type="ECO:0000313" key="4">
    <source>
        <dbReference type="EMBL" id="WEK55879.1"/>
    </source>
</evidence>
<evidence type="ECO:0000313" key="5">
    <source>
        <dbReference type="Proteomes" id="UP001178662"/>
    </source>
</evidence>
<dbReference type="SUPFAM" id="SSF55383">
    <property type="entry name" value="Copper amine oxidase, domain N"/>
    <property type="match status" value="1"/>
</dbReference>
<dbReference type="InterPro" id="IPR003790">
    <property type="entry name" value="GHL10"/>
</dbReference>
<dbReference type="PANTHER" id="PTHR43405:SF1">
    <property type="entry name" value="GLYCOSYL HYDROLASE DIGH"/>
    <property type="match status" value="1"/>
</dbReference>
<feature type="domain" description="Glycosyl hydrolase-like 10" evidence="2">
    <location>
        <begin position="153"/>
        <end position="463"/>
    </location>
</feature>
<accession>A0AA95EZS9</accession>
<name>A0AA95EZS9_9BACL</name>
<dbReference type="Gene3D" id="3.20.20.80">
    <property type="entry name" value="Glycosidases"/>
    <property type="match status" value="1"/>
</dbReference>
<reference evidence="4" key="1">
    <citation type="submission" date="2023-03" db="EMBL/GenBank/DDBJ databases">
        <title>Andean soil-derived lignocellulolytic bacterial consortium as a source of novel taxa and putative plastic-active enzymes.</title>
        <authorList>
            <person name="Diaz-Garcia L."/>
            <person name="Chuvochina M."/>
            <person name="Feuerriegel G."/>
            <person name="Bunk B."/>
            <person name="Sproer C."/>
            <person name="Streit W.R."/>
            <person name="Rodriguez L.M."/>
            <person name="Overmann J."/>
            <person name="Jimenez D.J."/>
        </authorList>
    </citation>
    <scope>NUCLEOTIDE SEQUENCE</scope>
    <source>
        <strain evidence="4">MAG 2441</strain>
    </source>
</reference>
<evidence type="ECO:0000259" key="3">
    <source>
        <dbReference type="Pfam" id="PF07833"/>
    </source>
</evidence>
<keyword evidence="5" id="KW-1185">Reference proteome</keyword>
<keyword evidence="1" id="KW-0732">Signal</keyword>
<feature type="domain" description="Copper amine oxidase-like N-terminal" evidence="3">
    <location>
        <begin position="37"/>
        <end position="144"/>
    </location>
</feature>
<dbReference type="Gene3D" id="3.30.457.10">
    <property type="entry name" value="Copper amine oxidase-like, N-terminal domain"/>
    <property type="match status" value="1"/>
</dbReference>
<gene>
    <name evidence="4" type="ORF">P0Y55_07490</name>
</gene>